<evidence type="ECO:0000256" key="2">
    <source>
        <dbReference type="ARBA" id="ARBA00023002"/>
    </source>
</evidence>
<dbReference type="CDD" id="cd05233">
    <property type="entry name" value="SDR_c"/>
    <property type="match status" value="1"/>
</dbReference>
<sequence length="208" mass="22106">EQAQELVNAGYKVVAALCDVANDEAVRTMIEWIVSTYGHLDAAFNNAGVQTPQTPAAEISNEDFDRTVAVDLRGVWNCMKYEIPQMLKQGEGSIVNTSSQGGVTGFPGQAAYIACKHGVIGLTRTAALDYAQKGIRINAVCPGAIRTPMADELIRRNPAIEAEIVSSIPVGRLGKPEEIAQAVLWLCSPGASFVIGHALIVDGGFTVH</sequence>
<dbReference type="Proteomes" id="UP000324575">
    <property type="component" value="Unassembled WGS sequence"/>
</dbReference>
<dbReference type="Gene3D" id="3.40.50.720">
    <property type="entry name" value="NAD(P)-binding Rossmann-like Domain"/>
    <property type="match status" value="1"/>
</dbReference>
<evidence type="ECO:0000313" key="4">
    <source>
        <dbReference type="Proteomes" id="UP000324575"/>
    </source>
</evidence>
<dbReference type="PANTHER" id="PTHR24321">
    <property type="entry name" value="DEHYDROGENASES, SHORT CHAIN"/>
    <property type="match status" value="1"/>
</dbReference>
<dbReference type="SUPFAM" id="SSF51735">
    <property type="entry name" value="NAD(P)-binding Rossmann-fold domains"/>
    <property type="match status" value="1"/>
</dbReference>
<feature type="non-terminal residue" evidence="3">
    <location>
        <position position="1"/>
    </location>
</feature>
<dbReference type="GO" id="GO:0016491">
    <property type="term" value="F:oxidoreductase activity"/>
    <property type="evidence" value="ECO:0007669"/>
    <property type="project" value="UniProtKB-KW"/>
</dbReference>
<protein>
    <submittedName>
        <fullName evidence="3">4-diol dehydrogenase</fullName>
        <ecNumber evidence="3">1.1.1.-</ecNumber>
    </submittedName>
</protein>
<dbReference type="PRINTS" id="PR00080">
    <property type="entry name" value="SDRFAMILY"/>
</dbReference>
<dbReference type="EMBL" id="SNRX01000177">
    <property type="protein sequence ID" value="KAA6299963.1"/>
    <property type="molecule type" value="Genomic_DNA"/>
</dbReference>
<dbReference type="PANTHER" id="PTHR24321:SF8">
    <property type="entry name" value="ESTRADIOL 17-BETA-DEHYDROGENASE 8-RELATED"/>
    <property type="match status" value="1"/>
</dbReference>
<name>A0A5M8NTN5_9BACT</name>
<dbReference type="AlphaFoldDB" id="A0A5M8NTN5"/>
<accession>A0A5M8NTN5</accession>
<comment type="similarity">
    <text evidence="1">Belongs to the short-chain dehydrogenases/reductases (SDR) family.</text>
</comment>
<dbReference type="EC" id="1.1.1.-" evidence="3"/>
<organism evidence="3 4">
    <name type="scientific">Candidatus Ordinivivax streblomastigis</name>
    <dbReference type="NCBI Taxonomy" id="2540710"/>
    <lineage>
        <taxon>Bacteria</taxon>
        <taxon>Pseudomonadati</taxon>
        <taxon>Bacteroidota</taxon>
        <taxon>Bacteroidia</taxon>
        <taxon>Bacteroidales</taxon>
        <taxon>Candidatus Ordinivivax</taxon>
    </lineage>
</organism>
<dbReference type="FunFam" id="3.40.50.720:FF:000084">
    <property type="entry name" value="Short-chain dehydrogenase reductase"/>
    <property type="match status" value="1"/>
</dbReference>
<dbReference type="PRINTS" id="PR00081">
    <property type="entry name" value="GDHRDH"/>
</dbReference>
<evidence type="ECO:0000256" key="1">
    <source>
        <dbReference type="ARBA" id="ARBA00006484"/>
    </source>
</evidence>
<reference evidence="3 4" key="1">
    <citation type="submission" date="2019-03" db="EMBL/GenBank/DDBJ databases">
        <title>Single cell metagenomics reveals metabolic interactions within the superorganism composed of flagellate Streblomastix strix and complex community of Bacteroidetes bacteria on its surface.</title>
        <authorList>
            <person name="Treitli S.C."/>
            <person name="Kolisko M."/>
            <person name="Husnik F."/>
            <person name="Keeling P."/>
            <person name="Hampl V."/>
        </authorList>
    </citation>
    <scope>NUCLEOTIDE SEQUENCE [LARGE SCALE GENOMIC DNA]</scope>
    <source>
        <strain evidence="3">St1</strain>
    </source>
</reference>
<dbReference type="Pfam" id="PF13561">
    <property type="entry name" value="adh_short_C2"/>
    <property type="match status" value="1"/>
</dbReference>
<gene>
    <name evidence="3" type="ORF">EZS26_003900</name>
</gene>
<dbReference type="InterPro" id="IPR002347">
    <property type="entry name" value="SDR_fam"/>
</dbReference>
<evidence type="ECO:0000313" key="3">
    <source>
        <dbReference type="EMBL" id="KAA6299963.1"/>
    </source>
</evidence>
<dbReference type="InterPro" id="IPR036291">
    <property type="entry name" value="NAD(P)-bd_dom_sf"/>
</dbReference>
<proteinExistence type="inferred from homology"/>
<comment type="caution">
    <text evidence="3">The sequence shown here is derived from an EMBL/GenBank/DDBJ whole genome shotgun (WGS) entry which is preliminary data.</text>
</comment>
<keyword evidence="2 3" id="KW-0560">Oxidoreductase</keyword>